<accession>A0A9P3UNR7</accession>
<sequence length="546" mass="61672">MMSSTFSCGPDLRRSLSRSRSPIPRIKQLFSSRNSLPSRPPSESLPYPIPTEIIMKVGHHTTDLRDILSMSLTCRSARVALLPMLYATVELKTNRHCKAALEAFSRQPELTAQHIRSLIVRPNNVERTAAGDHLNEALVAGLVIKIASRMRLLRSFCWDGQEMPDDRMWLALRQFCPRLKSISTSIGALPLGGSDYLFEFRDLRKFTLAVKSDSLRWLTDGRPSVEKLPRRFWQMLIEHSPNLEELTIGGPAPSPRLLDARHVTAGRWPRLRKLTLGDVRLLQSSGEDEKVPESQPLRNFLLAHPYLQEIAFLHPGVTGFPSDLPLPAFALPRMDSFTSKHHDTPSLSVRFPTDLCDAEETSVPKVLTLWIDLTFASRNVVHDDGDTFRTLLECCPHLLHFEVFCFTRPAFHVKEFSVALRRAAPQLRSFSLTKIYKSSDEDMSHSAARIAHDNRNIQNFTLRYAQESWLTHRSGRVHQFGEYEVLPSVDGLPASLLAYEWGLKPFGLTYLRNYCSGLYGRDVTHHAPPSPSLILAGVTHHAGVVP</sequence>
<organism evidence="2 3">
    <name type="scientific">Lyophyllum shimeji</name>
    <name type="common">Hon-shimeji</name>
    <name type="synonym">Tricholoma shimeji</name>
    <dbReference type="NCBI Taxonomy" id="47721"/>
    <lineage>
        <taxon>Eukaryota</taxon>
        <taxon>Fungi</taxon>
        <taxon>Dikarya</taxon>
        <taxon>Basidiomycota</taxon>
        <taxon>Agaricomycotina</taxon>
        <taxon>Agaricomycetes</taxon>
        <taxon>Agaricomycetidae</taxon>
        <taxon>Agaricales</taxon>
        <taxon>Tricholomatineae</taxon>
        <taxon>Lyophyllaceae</taxon>
        <taxon>Lyophyllum</taxon>
    </lineage>
</organism>
<dbReference type="AlphaFoldDB" id="A0A9P3UNR7"/>
<feature type="region of interest" description="Disordered" evidence="1">
    <location>
        <begin position="1"/>
        <end position="20"/>
    </location>
</feature>
<evidence type="ECO:0000313" key="3">
    <source>
        <dbReference type="Proteomes" id="UP001063166"/>
    </source>
</evidence>
<name>A0A9P3UNR7_LYOSH</name>
<comment type="caution">
    <text evidence="2">The sequence shown here is derived from an EMBL/GenBank/DDBJ whole genome shotgun (WGS) entry which is preliminary data.</text>
</comment>
<keyword evidence="3" id="KW-1185">Reference proteome</keyword>
<proteinExistence type="predicted"/>
<dbReference type="EMBL" id="BRPK01000007">
    <property type="protein sequence ID" value="GLB39953.1"/>
    <property type="molecule type" value="Genomic_DNA"/>
</dbReference>
<evidence type="ECO:0000313" key="2">
    <source>
        <dbReference type="EMBL" id="GLB39953.1"/>
    </source>
</evidence>
<dbReference type="OrthoDB" id="2847287at2759"/>
<protein>
    <submittedName>
        <fullName evidence="2">Uncharacterized protein</fullName>
    </submittedName>
</protein>
<reference evidence="2" key="1">
    <citation type="submission" date="2022-07" db="EMBL/GenBank/DDBJ databases">
        <title>The genome of Lyophyllum shimeji provides insight into the initial evolution of ectomycorrhizal fungal genome.</title>
        <authorList>
            <person name="Kobayashi Y."/>
            <person name="Shibata T."/>
            <person name="Hirakawa H."/>
            <person name="Shigenobu S."/>
            <person name="Nishiyama T."/>
            <person name="Yamada A."/>
            <person name="Hasebe M."/>
            <person name="Kawaguchi M."/>
        </authorList>
    </citation>
    <scope>NUCLEOTIDE SEQUENCE</scope>
    <source>
        <strain evidence="2">AT787</strain>
    </source>
</reference>
<gene>
    <name evidence="2" type="ORF">LshimejAT787_0704630</name>
</gene>
<evidence type="ECO:0000256" key="1">
    <source>
        <dbReference type="SAM" id="MobiDB-lite"/>
    </source>
</evidence>
<dbReference type="Proteomes" id="UP001063166">
    <property type="component" value="Unassembled WGS sequence"/>
</dbReference>